<dbReference type="SUPFAM" id="SSF47384">
    <property type="entry name" value="Homodimeric domain of signal transducing histidine kinase"/>
    <property type="match status" value="1"/>
</dbReference>
<dbReference type="CDD" id="cd17546">
    <property type="entry name" value="REC_hyHK_CKI1_RcsC-like"/>
    <property type="match status" value="2"/>
</dbReference>
<dbReference type="InterPro" id="IPR003594">
    <property type="entry name" value="HATPase_dom"/>
</dbReference>
<accession>A0A481YRW5</accession>
<dbReference type="InterPro" id="IPR001789">
    <property type="entry name" value="Sig_transdc_resp-reg_receiver"/>
</dbReference>
<protein>
    <recommendedName>
        <fullName evidence="5">Signal transduction histidine kinase</fullName>
    </recommendedName>
</protein>
<dbReference type="GO" id="GO:0000155">
    <property type="term" value="F:phosphorelay sensor kinase activity"/>
    <property type="evidence" value="ECO:0007669"/>
    <property type="project" value="InterPro"/>
</dbReference>
<proteinExistence type="predicted"/>
<dbReference type="CDD" id="cd16922">
    <property type="entry name" value="HATPase_EvgS-ArcB-TorS-like"/>
    <property type="match status" value="1"/>
</dbReference>
<dbReference type="SUPFAM" id="SSF52172">
    <property type="entry name" value="CheY-like"/>
    <property type="match status" value="2"/>
</dbReference>
<dbReference type="PANTHER" id="PTHR45339:SF5">
    <property type="entry name" value="HISTIDINE KINASE"/>
    <property type="match status" value="1"/>
</dbReference>
<dbReference type="FunFam" id="3.30.565.10:FF:000010">
    <property type="entry name" value="Sensor histidine kinase RcsC"/>
    <property type="match status" value="1"/>
</dbReference>
<dbReference type="SMART" id="SM00388">
    <property type="entry name" value="HisKA"/>
    <property type="match status" value="1"/>
</dbReference>
<feature type="domain" description="Response regulatory" evidence="3">
    <location>
        <begin position="419"/>
        <end position="536"/>
    </location>
</feature>
<dbReference type="Gene3D" id="1.10.287.130">
    <property type="match status" value="1"/>
</dbReference>
<dbReference type="EMBL" id="MK500328">
    <property type="protein sequence ID" value="QBK86013.1"/>
    <property type="molecule type" value="Genomic_DNA"/>
</dbReference>
<keyword evidence="1" id="KW-0597">Phosphoprotein</keyword>
<evidence type="ECO:0000259" key="2">
    <source>
        <dbReference type="PROSITE" id="PS50109"/>
    </source>
</evidence>
<reference evidence="4" key="1">
    <citation type="journal article" date="2019" name="MBio">
        <title>Virus Genomes from Deep Sea Sediments Expand the Ocean Megavirome and Support Independent Origins of Viral Gigantism.</title>
        <authorList>
            <person name="Backstrom D."/>
            <person name="Yutin N."/>
            <person name="Jorgensen S.L."/>
            <person name="Dharamshi J."/>
            <person name="Homa F."/>
            <person name="Zaremba-Niedwiedzka K."/>
            <person name="Spang A."/>
            <person name="Wolf Y.I."/>
            <person name="Koonin E.V."/>
            <person name="Ettema T.J."/>
        </authorList>
    </citation>
    <scope>NUCLEOTIDE SEQUENCE</scope>
</reference>
<evidence type="ECO:0000259" key="3">
    <source>
        <dbReference type="PROSITE" id="PS50110"/>
    </source>
</evidence>
<dbReference type="InterPro" id="IPR036097">
    <property type="entry name" value="HisK_dim/P_sf"/>
</dbReference>
<dbReference type="InterPro" id="IPR011006">
    <property type="entry name" value="CheY-like_superfamily"/>
</dbReference>
<dbReference type="Pfam" id="PF00072">
    <property type="entry name" value="Response_reg"/>
    <property type="match status" value="2"/>
</dbReference>
<evidence type="ECO:0000313" key="4">
    <source>
        <dbReference type="EMBL" id="QBK86013.1"/>
    </source>
</evidence>
<dbReference type="InterPro" id="IPR036890">
    <property type="entry name" value="HATPase_C_sf"/>
</dbReference>
<dbReference type="InterPro" id="IPR003661">
    <property type="entry name" value="HisK_dim/P_dom"/>
</dbReference>
<dbReference type="PROSITE" id="PS50109">
    <property type="entry name" value="HIS_KIN"/>
    <property type="match status" value="1"/>
</dbReference>
<gene>
    <name evidence="4" type="ORF">LCMAC101_06080</name>
</gene>
<dbReference type="SMART" id="SM00387">
    <property type="entry name" value="HATPase_c"/>
    <property type="match status" value="1"/>
</dbReference>
<dbReference type="CDD" id="cd00082">
    <property type="entry name" value="HisKA"/>
    <property type="match status" value="1"/>
</dbReference>
<feature type="domain" description="Response regulatory" evidence="3">
    <location>
        <begin position="280"/>
        <end position="390"/>
    </location>
</feature>
<feature type="domain" description="Histidine kinase" evidence="2">
    <location>
        <begin position="33"/>
        <end position="261"/>
    </location>
</feature>
<dbReference type="InterPro" id="IPR005467">
    <property type="entry name" value="His_kinase_dom"/>
</dbReference>
<evidence type="ECO:0008006" key="5">
    <source>
        <dbReference type="Google" id="ProtNLM"/>
    </source>
</evidence>
<dbReference type="Gene3D" id="3.40.50.2300">
    <property type="match status" value="2"/>
</dbReference>
<dbReference type="Gene3D" id="3.30.565.10">
    <property type="entry name" value="Histidine kinase-like ATPase, C-terminal domain"/>
    <property type="match status" value="1"/>
</dbReference>
<dbReference type="PROSITE" id="PS50110">
    <property type="entry name" value="RESPONSE_REGULATORY"/>
    <property type="match status" value="2"/>
</dbReference>
<dbReference type="Pfam" id="PF02518">
    <property type="entry name" value="HATPase_c"/>
    <property type="match status" value="1"/>
</dbReference>
<name>A0A481YRW5_9VIRU</name>
<evidence type="ECO:0000256" key="1">
    <source>
        <dbReference type="ARBA" id="ARBA00022553"/>
    </source>
</evidence>
<dbReference type="PANTHER" id="PTHR45339">
    <property type="entry name" value="HYBRID SIGNAL TRANSDUCTION HISTIDINE KINASE J"/>
    <property type="match status" value="1"/>
</dbReference>
<dbReference type="SMART" id="SM00448">
    <property type="entry name" value="REC"/>
    <property type="match status" value="2"/>
</dbReference>
<dbReference type="PRINTS" id="PR00344">
    <property type="entry name" value="BCTRLSENSOR"/>
</dbReference>
<dbReference type="InterPro" id="IPR004358">
    <property type="entry name" value="Sig_transdc_His_kin-like_C"/>
</dbReference>
<dbReference type="SUPFAM" id="SSF55874">
    <property type="entry name" value="ATPase domain of HSP90 chaperone/DNA topoisomerase II/histidine kinase"/>
    <property type="match status" value="1"/>
</dbReference>
<dbReference type="Pfam" id="PF00512">
    <property type="entry name" value="HisKA"/>
    <property type="match status" value="1"/>
</dbReference>
<sequence>MADNRVSSSGELLNREIKRSQTMDAAKDTFLATMSHELRTPLNGIMGMVTMLPDAGPLNKKQREYVKNLTECSLHLANILNNILDFSKMASERLILRQHPFDLKKTVLEAIKMVEGTASAKDLILNYKIPSNLPMMIGDSQRLIQILSNILGNAVKFTEKGSIALMCYAEKVNDDEYVRKWKLTFIITDTGIGIPPDEKEKIFEVFHQASTLSPYLNELGVGLGLSIVRELTRLMGGNISVESEGISGKGSTFTFFIIANEEIDVNKLSKIHHSILENSQVLVVDDRQEMRLQIYDMLCKWNCKPTVVGSAEEALHYLKNGTQFNLAIIDICMPYMSGVELAQELRRSYPNLPLIAISSAEVNGGEKYFNFFMNKPIDPNQLFPALIGCLTDNKNAKHGTTEESLKRSPRRKKYRDKLNILVAEDNPQNIFTIREMLINLGYNKKRITIVKNGKECVEEAKRKLYDAILMDLLMPILSGFEATKHIRQMDNPPMIIAISAAVQDSDKASCQRAGFDGYLSKPILNKDKIDAALSPLVKERKEGKKVSQKKVN</sequence>
<organism evidence="4">
    <name type="scientific">Marseillevirus LCMAC101</name>
    <dbReference type="NCBI Taxonomy" id="2506602"/>
    <lineage>
        <taxon>Viruses</taxon>
        <taxon>Varidnaviria</taxon>
        <taxon>Bamfordvirae</taxon>
        <taxon>Nucleocytoviricota</taxon>
        <taxon>Megaviricetes</taxon>
        <taxon>Pimascovirales</taxon>
        <taxon>Pimascovirales incertae sedis</taxon>
        <taxon>Marseilleviridae</taxon>
    </lineage>
</organism>